<keyword evidence="2" id="KW-0540">Nuclease</keyword>
<evidence type="ECO:0000313" key="3">
    <source>
        <dbReference type="Proteomes" id="UP001174909"/>
    </source>
</evidence>
<comment type="caution">
    <text evidence="2">The sequence shown here is derived from an EMBL/GenBank/DDBJ whole genome shotgun (WGS) entry which is preliminary data.</text>
</comment>
<protein>
    <submittedName>
        <fullName evidence="2">Single-stranded-DNA-specific exonuclease RecJ</fullName>
    </submittedName>
</protein>
<dbReference type="PANTHER" id="PTHR30255">
    <property type="entry name" value="SINGLE-STRANDED-DNA-SPECIFIC EXONUCLEASE RECJ"/>
    <property type="match status" value="1"/>
</dbReference>
<proteinExistence type="predicted"/>
<organism evidence="2 3">
    <name type="scientific">Geodia barretti</name>
    <name type="common">Barrett's horny sponge</name>
    <dbReference type="NCBI Taxonomy" id="519541"/>
    <lineage>
        <taxon>Eukaryota</taxon>
        <taxon>Metazoa</taxon>
        <taxon>Porifera</taxon>
        <taxon>Demospongiae</taxon>
        <taxon>Heteroscleromorpha</taxon>
        <taxon>Tetractinellida</taxon>
        <taxon>Astrophorina</taxon>
        <taxon>Geodiidae</taxon>
        <taxon>Geodia</taxon>
    </lineage>
</organism>
<name>A0AA35RI57_GEOBA</name>
<keyword evidence="3" id="KW-1185">Reference proteome</keyword>
<dbReference type="PANTHER" id="PTHR30255:SF2">
    <property type="entry name" value="SINGLE-STRANDED-DNA-SPECIFIC EXONUCLEASE RECJ"/>
    <property type="match status" value="1"/>
</dbReference>
<dbReference type="InterPro" id="IPR051673">
    <property type="entry name" value="SSDNA_exonuclease_RecJ"/>
</dbReference>
<dbReference type="InterPro" id="IPR001667">
    <property type="entry name" value="DDH_dom"/>
</dbReference>
<keyword evidence="2" id="KW-0378">Hydrolase</keyword>
<dbReference type="EMBL" id="CASHTH010001080">
    <property type="protein sequence ID" value="CAI8011086.1"/>
    <property type="molecule type" value="Genomic_DNA"/>
</dbReference>
<dbReference type="GO" id="GO:0004527">
    <property type="term" value="F:exonuclease activity"/>
    <property type="evidence" value="ECO:0007669"/>
    <property type="project" value="UniProtKB-KW"/>
</dbReference>
<sequence>MPDIEKSSRLAVRLGISQLVAQLLINRGIETEDAAHAYLYPTLNQLHSPFLLYGMEKVVERIRLGMNRGEQIWIFGDYDADGTTAASLLINTFRHLDFPVKPYIPNRFEEDMVEFANALDIDVIITDHHQPRPDALPPAIGLITPKMPESEYPFDGLAGVGLAFKLAHGLMGGGDLDPFLQSQLDLVALGPRINAAGRMETADKVVKLLTGESYDEVVPIAKELDAYQPKAAGSGEQNSGAGSRYD</sequence>
<dbReference type="Gene3D" id="3.90.1640.30">
    <property type="match status" value="3"/>
</dbReference>
<accession>A0AA35RI57</accession>
<dbReference type="SUPFAM" id="SSF64182">
    <property type="entry name" value="DHH phosphoesterases"/>
    <property type="match status" value="1"/>
</dbReference>
<feature type="domain" description="DDH" evidence="1">
    <location>
        <begin position="71"/>
        <end position="190"/>
    </location>
</feature>
<dbReference type="AlphaFoldDB" id="A0AA35RI57"/>
<keyword evidence="2" id="KW-0269">Exonuclease</keyword>
<dbReference type="Pfam" id="PF01368">
    <property type="entry name" value="DHH"/>
    <property type="match status" value="1"/>
</dbReference>
<gene>
    <name evidence="2" type="ORF">GBAR_LOCUS7215</name>
</gene>
<evidence type="ECO:0000259" key="1">
    <source>
        <dbReference type="Pfam" id="PF01368"/>
    </source>
</evidence>
<dbReference type="Proteomes" id="UP001174909">
    <property type="component" value="Unassembled WGS sequence"/>
</dbReference>
<evidence type="ECO:0000313" key="2">
    <source>
        <dbReference type="EMBL" id="CAI8011086.1"/>
    </source>
</evidence>
<reference evidence="2" key="1">
    <citation type="submission" date="2023-03" db="EMBL/GenBank/DDBJ databases">
        <authorList>
            <person name="Steffen K."/>
            <person name="Cardenas P."/>
        </authorList>
    </citation>
    <scope>NUCLEOTIDE SEQUENCE</scope>
</reference>
<dbReference type="InterPro" id="IPR038763">
    <property type="entry name" value="DHH_sf"/>
</dbReference>